<dbReference type="InterPro" id="IPR037049">
    <property type="entry name" value="DUF1214_C_sf"/>
</dbReference>
<evidence type="ECO:0000259" key="3">
    <source>
        <dbReference type="Pfam" id="PF06863"/>
    </source>
</evidence>
<dbReference type="SUPFAM" id="SSF160935">
    <property type="entry name" value="VPA0735-like"/>
    <property type="match status" value="1"/>
</dbReference>
<feature type="compositionally biased region" description="Low complexity" evidence="1">
    <location>
        <begin position="29"/>
        <end position="49"/>
    </location>
</feature>
<dbReference type="Proteomes" id="UP001317822">
    <property type="component" value="Chromosome"/>
</dbReference>
<reference evidence="4 5" key="1">
    <citation type="journal article" date="2023" name="Int. J. Syst. Evol. Microbiol.">
        <title>Physiological and genomic analyses of cobalamin (vitamin B12)-auxotrophy of Lysobacter auxotrophicus sp. nov., a methionine-auxotrophic chitinolytic bacterium isolated from chitin-treated soil.</title>
        <authorList>
            <person name="Saito A."/>
            <person name="Dohra H."/>
            <person name="Hamada M."/>
            <person name="Moriuchi R."/>
            <person name="Kotsuchibashi Y."/>
            <person name="Mori K."/>
        </authorList>
    </citation>
    <scope>NUCLEOTIDE SEQUENCE [LARGE SCALE GENOMIC DNA]</scope>
    <source>
        <strain evidence="4 5">5-21a</strain>
    </source>
</reference>
<feature type="domain" description="DUF1254" evidence="3">
    <location>
        <begin position="89"/>
        <end position="222"/>
    </location>
</feature>
<protein>
    <submittedName>
        <fullName evidence="4">DUF1254 domain-containing protein</fullName>
    </submittedName>
</protein>
<evidence type="ECO:0000313" key="5">
    <source>
        <dbReference type="Proteomes" id="UP001317822"/>
    </source>
</evidence>
<dbReference type="Gene3D" id="2.60.40.1610">
    <property type="entry name" value="Domain of unknown function DUF1254"/>
    <property type="match status" value="1"/>
</dbReference>
<feature type="domain" description="DUF1214" evidence="2">
    <location>
        <begin position="371"/>
        <end position="476"/>
    </location>
</feature>
<gene>
    <name evidence="4" type="ORF">LA521A_17780</name>
</gene>
<dbReference type="Gene3D" id="1.10.3360.10">
    <property type="entry name" value="VPA0735-like domain"/>
    <property type="match status" value="1"/>
</dbReference>
<dbReference type="RefSeq" id="WP_281781954.1">
    <property type="nucleotide sequence ID" value="NZ_AP027041.1"/>
</dbReference>
<dbReference type="InterPro" id="IPR037050">
    <property type="entry name" value="DUF1254_sf"/>
</dbReference>
<evidence type="ECO:0000259" key="2">
    <source>
        <dbReference type="Pfam" id="PF06742"/>
    </source>
</evidence>
<dbReference type="Gene3D" id="2.60.120.600">
    <property type="entry name" value="Domain of unknown function DUF1214, C-terminal domain"/>
    <property type="match status" value="1"/>
</dbReference>
<proteinExistence type="predicted"/>
<keyword evidence="5" id="KW-1185">Reference proteome</keyword>
<accession>A0ABM8DDA0</accession>
<dbReference type="EMBL" id="AP027041">
    <property type="protein sequence ID" value="BDU16577.1"/>
    <property type="molecule type" value="Genomic_DNA"/>
</dbReference>
<evidence type="ECO:0000313" key="4">
    <source>
        <dbReference type="EMBL" id="BDU16577.1"/>
    </source>
</evidence>
<dbReference type="PANTHER" id="PTHR36509">
    <property type="entry name" value="BLL3101 PROTEIN"/>
    <property type="match status" value="1"/>
</dbReference>
<dbReference type="Pfam" id="PF06863">
    <property type="entry name" value="DUF1254"/>
    <property type="match status" value="1"/>
</dbReference>
<dbReference type="InterPro" id="IPR010679">
    <property type="entry name" value="DUF1254"/>
</dbReference>
<feature type="region of interest" description="Disordered" evidence="1">
    <location>
        <begin position="25"/>
        <end position="49"/>
    </location>
</feature>
<evidence type="ECO:0000256" key="1">
    <source>
        <dbReference type="SAM" id="MobiDB-lite"/>
    </source>
</evidence>
<name>A0ABM8DDA0_9GAMM</name>
<dbReference type="PANTHER" id="PTHR36509:SF3">
    <property type="entry name" value="SIGNAL PEPTIDE PROTEIN"/>
    <property type="match status" value="1"/>
</dbReference>
<organism evidence="4 5">
    <name type="scientific">Lysobacter auxotrophicus</name>
    <dbReference type="NCBI Taxonomy" id="2992573"/>
    <lineage>
        <taxon>Bacteria</taxon>
        <taxon>Pseudomonadati</taxon>
        <taxon>Pseudomonadota</taxon>
        <taxon>Gammaproteobacteria</taxon>
        <taxon>Lysobacterales</taxon>
        <taxon>Lysobacteraceae</taxon>
        <taxon>Lysobacter</taxon>
    </lineage>
</organism>
<dbReference type="PROSITE" id="PS51257">
    <property type="entry name" value="PROKAR_LIPOPROTEIN"/>
    <property type="match status" value="1"/>
</dbReference>
<sequence>MRAIGVCNVAAMMIAVGMVGGCQRPAEQPAANPAPDTTAAAPAATPGDAGDVMTRAIERRATEAAIWGMSAVNYDLMLQQMLTQTPGKVNQVIFWGRPLDWHNQTLTPNPDTIYFMSFLNTKDVGPIVIEVPPAGPEGSLNANIVNLWQAPLEDAGLLGVDKGQGVKFVMLPPGFQGDVPAGYTPLRPGTFGTYALFRSNLKSHSDADVAASIAYGRKVRVYPLSQAASPPETVFTDVKDVVFDSTIKYDASFYEHLDRIVQAEPWFDRDRAMIDMLRTLGIEKGKPFAPDARTTQALDAGIREAQRYLAAQYDAGMPVFYDGTHWMYPTHPDLVKAAQAEFNEADHYPVDHRGLTYTYGYIGIKRLGSGQFYLIATKDKDGRELDGGKTYRLHVPANAPVEQYWSVTAYDRQTHALIRNMDRASRASNASEVQKNDDGSVDLYFGPKAPAGKESNWVPTDPQRGFELMFRAYGPTKAFFDKQWRLSDLEVVT</sequence>
<dbReference type="InterPro" id="IPR010621">
    <property type="entry name" value="DUF1214"/>
</dbReference>
<dbReference type="Pfam" id="PF06742">
    <property type="entry name" value="DUF1214"/>
    <property type="match status" value="1"/>
</dbReference>